<evidence type="ECO:0000313" key="3">
    <source>
        <dbReference type="EMBL" id="NWI65740.1"/>
    </source>
</evidence>
<evidence type="ECO:0000259" key="1">
    <source>
        <dbReference type="Pfam" id="PF14908"/>
    </source>
</evidence>
<dbReference type="PANTHER" id="PTHR14362:SF2">
    <property type="entry name" value="COILED-COIL DOMAIN-CONTAINING PROTEIN 81"/>
    <property type="match status" value="1"/>
</dbReference>
<proteinExistence type="predicted"/>
<name>A0A851DAJ5_TODME</name>
<dbReference type="Pfam" id="PF14908">
    <property type="entry name" value="HU-CCDC81_euk_1"/>
    <property type="match status" value="1"/>
</dbReference>
<evidence type="ECO:0000313" key="4">
    <source>
        <dbReference type="Proteomes" id="UP000660247"/>
    </source>
</evidence>
<dbReference type="GO" id="GO:0005815">
    <property type="term" value="C:microtubule organizing center"/>
    <property type="evidence" value="ECO:0007669"/>
    <property type="project" value="TreeGrafter"/>
</dbReference>
<sequence length="126" mass="14448">LSFAEICDVWDATSWYIRGQLLEKKTVNIGVGTFAVLPDSATVGEEKVLPIERPVFQPCKMLKKFYQLKSKKFEIPDKTPPVQLDFEEIATDIHFRPNVVERCIHETLLLFAGALKDKKEVEFSFT</sequence>
<comment type="caution">
    <text evidence="3">The sequence shown here is derived from an EMBL/GenBank/DDBJ whole genome shotgun (WGS) entry which is preliminary data.</text>
</comment>
<dbReference type="InterPro" id="IPR026295">
    <property type="entry name" value="CCD81"/>
</dbReference>
<reference evidence="3" key="1">
    <citation type="submission" date="2019-10" db="EMBL/GenBank/DDBJ databases">
        <title>Bird 10,000 Genomes (B10K) Project - Family phase.</title>
        <authorList>
            <person name="Zhang G."/>
        </authorList>
    </citation>
    <scope>NUCLEOTIDE SEQUENCE</scope>
    <source>
        <strain evidence="3">B10K-DU-002-69</strain>
        <tissue evidence="3">Muscle</tissue>
    </source>
</reference>
<keyword evidence="4" id="KW-1185">Reference proteome</keyword>
<protein>
    <submittedName>
        <fullName evidence="3">CCD81 protein</fullName>
    </submittedName>
</protein>
<dbReference type="EMBL" id="WEIS01039854">
    <property type="protein sequence ID" value="NWI65740.1"/>
    <property type="molecule type" value="Genomic_DNA"/>
</dbReference>
<dbReference type="InterPro" id="IPR040673">
    <property type="entry name" value="CCDC81_HU_dom_2"/>
</dbReference>
<feature type="domain" description="CCDC81 HU" evidence="1">
    <location>
        <begin position="4"/>
        <end position="70"/>
    </location>
</feature>
<dbReference type="PANTHER" id="PTHR14362">
    <property type="entry name" value="COILED-COIL DOMAIN-CONTAINING PROTEIN 81"/>
    <property type="match status" value="1"/>
</dbReference>
<dbReference type="InterPro" id="IPR028034">
    <property type="entry name" value="HU-CCDC81"/>
</dbReference>
<gene>
    <name evidence="3" type="primary">Ccdc81_2</name>
    <name evidence="3" type="ORF">TODMEX_R02806</name>
</gene>
<evidence type="ECO:0000259" key="2">
    <source>
        <dbReference type="Pfam" id="PF18289"/>
    </source>
</evidence>
<organism evidence="3 4">
    <name type="scientific">Todus mexicanus</name>
    <name type="common">Puerto Rican tody</name>
    <dbReference type="NCBI Taxonomy" id="135184"/>
    <lineage>
        <taxon>Eukaryota</taxon>
        <taxon>Metazoa</taxon>
        <taxon>Chordata</taxon>
        <taxon>Craniata</taxon>
        <taxon>Vertebrata</taxon>
        <taxon>Euteleostomi</taxon>
        <taxon>Archelosauria</taxon>
        <taxon>Archosauria</taxon>
        <taxon>Dinosauria</taxon>
        <taxon>Saurischia</taxon>
        <taxon>Theropoda</taxon>
        <taxon>Coelurosauria</taxon>
        <taxon>Aves</taxon>
        <taxon>Neognathae</taxon>
        <taxon>Neoaves</taxon>
        <taxon>Telluraves</taxon>
        <taxon>Coraciimorphae</taxon>
        <taxon>Coraciiformes</taxon>
        <taxon>Todidae</taxon>
        <taxon>Todus</taxon>
    </lineage>
</organism>
<feature type="domain" description="CCDC81 HU" evidence="2">
    <location>
        <begin position="81"/>
        <end position="125"/>
    </location>
</feature>
<dbReference type="Proteomes" id="UP000660247">
    <property type="component" value="Unassembled WGS sequence"/>
</dbReference>
<accession>A0A851DAJ5</accession>
<feature type="non-terminal residue" evidence="3">
    <location>
        <position position="1"/>
    </location>
</feature>
<dbReference type="AlphaFoldDB" id="A0A851DAJ5"/>
<dbReference type="OrthoDB" id="125906at2759"/>
<feature type="non-terminal residue" evidence="3">
    <location>
        <position position="126"/>
    </location>
</feature>
<dbReference type="Pfam" id="PF18289">
    <property type="entry name" value="HU-CCDC81_euk_2"/>
    <property type="match status" value="1"/>
</dbReference>